<evidence type="ECO:0000313" key="3">
    <source>
        <dbReference type="Proteomes" id="UP001152798"/>
    </source>
</evidence>
<feature type="signal peptide" evidence="1">
    <location>
        <begin position="1"/>
        <end position="21"/>
    </location>
</feature>
<dbReference type="EMBL" id="OV725081">
    <property type="protein sequence ID" value="CAH1401430.1"/>
    <property type="molecule type" value="Genomic_DNA"/>
</dbReference>
<keyword evidence="3" id="KW-1185">Reference proteome</keyword>
<protein>
    <recommendedName>
        <fullName evidence="4">Neuropeptide</fullName>
    </recommendedName>
</protein>
<keyword evidence="1" id="KW-0732">Signal</keyword>
<proteinExistence type="predicted"/>
<feature type="chain" id="PRO_5040276830" description="Neuropeptide" evidence="1">
    <location>
        <begin position="22"/>
        <end position="98"/>
    </location>
</feature>
<accession>A0A9P0HFH1</accession>
<evidence type="ECO:0008006" key="4">
    <source>
        <dbReference type="Google" id="ProtNLM"/>
    </source>
</evidence>
<dbReference type="Proteomes" id="UP001152798">
    <property type="component" value="Chromosome 5"/>
</dbReference>
<evidence type="ECO:0000313" key="2">
    <source>
        <dbReference type="EMBL" id="CAH1401430.1"/>
    </source>
</evidence>
<evidence type="ECO:0000256" key="1">
    <source>
        <dbReference type="SAM" id="SignalP"/>
    </source>
</evidence>
<reference evidence="2" key="1">
    <citation type="submission" date="2022-01" db="EMBL/GenBank/DDBJ databases">
        <authorList>
            <person name="King R."/>
        </authorList>
    </citation>
    <scope>NUCLEOTIDE SEQUENCE</scope>
</reference>
<sequence length="98" mass="11138">MLPQIILFTALSLVTCPLVDGAPDFVNDSPSDDLLKDEIVLMSPRRRQSEAQQNMLHSCPPAYKNRCCPNKYRCCKNYCCDVMNGFYPPVSCKGEWMD</sequence>
<organism evidence="2 3">
    <name type="scientific">Nezara viridula</name>
    <name type="common">Southern green stink bug</name>
    <name type="synonym">Cimex viridulus</name>
    <dbReference type="NCBI Taxonomy" id="85310"/>
    <lineage>
        <taxon>Eukaryota</taxon>
        <taxon>Metazoa</taxon>
        <taxon>Ecdysozoa</taxon>
        <taxon>Arthropoda</taxon>
        <taxon>Hexapoda</taxon>
        <taxon>Insecta</taxon>
        <taxon>Pterygota</taxon>
        <taxon>Neoptera</taxon>
        <taxon>Paraneoptera</taxon>
        <taxon>Hemiptera</taxon>
        <taxon>Heteroptera</taxon>
        <taxon>Panheteroptera</taxon>
        <taxon>Pentatomomorpha</taxon>
        <taxon>Pentatomoidea</taxon>
        <taxon>Pentatomidae</taxon>
        <taxon>Pentatominae</taxon>
        <taxon>Nezara</taxon>
    </lineage>
</organism>
<dbReference type="AlphaFoldDB" id="A0A9P0HFH1"/>
<gene>
    <name evidence="2" type="ORF">NEZAVI_LOCUS10454</name>
</gene>
<name>A0A9P0HFH1_NEZVI</name>